<proteinExistence type="predicted"/>
<dbReference type="Gene3D" id="3.40.50.150">
    <property type="entry name" value="Vaccinia Virus protein VP39"/>
    <property type="match status" value="1"/>
</dbReference>
<protein>
    <submittedName>
        <fullName evidence="4">Methyltransferase domain-containing protein</fullName>
    </submittedName>
</protein>
<dbReference type="RefSeq" id="WP_090701267.1">
    <property type="nucleotide sequence ID" value="NZ_FOSP01000024.1"/>
</dbReference>
<evidence type="ECO:0000256" key="2">
    <source>
        <dbReference type="ARBA" id="ARBA00022679"/>
    </source>
</evidence>
<dbReference type="Proteomes" id="UP000199533">
    <property type="component" value="Unassembled WGS sequence"/>
</dbReference>
<keyword evidence="1 4" id="KW-0489">Methyltransferase</keyword>
<evidence type="ECO:0000313" key="5">
    <source>
        <dbReference type="Proteomes" id="UP000199533"/>
    </source>
</evidence>
<evidence type="ECO:0000313" key="4">
    <source>
        <dbReference type="EMBL" id="SFK98744.1"/>
    </source>
</evidence>
<dbReference type="CDD" id="cd02440">
    <property type="entry name" value="AdoMet_MTases"/>
    <property type="match status" value="1"/>
</dbReference>
<dbReference type="OrthoDB" id="9804312at2"/>
<keyword evidence="2 4" id="KW-0808">Transferase</keyword>
<sequence length="191" mass="21317">MACTKKYSNEIAAIYGRGAQDFSDFFKNAHEFLEPDRRKFIKSMPNSARILDCGCGPGQDSEVFAKLGFNVIGIDITPEFIDMAARRVPGASFIQMDMREINLPPDTFDGVWASFSLLHIHQADVPKVLCNLKNILKTNGKIMIALHRGPKTNWVTANISGINHNCRVQEWAQFDLELIIQENGNGFGEGV</sequence>
<evidence type="ECO:0000259" key="3">
    <source>
        <dbReference type="Pfam" id="PF13649"/>
    </source>
</evidence>
<dbReference type="InterPro" id="IPR029063">
    <property type="entry name" value="SAM-dependent_MTases_sf"/>
</dbReference>
<feature type="domain" description="Methyltransferase" evidence="3">
    <location>
        <begin position="50"/>
        <end position="140"/>
    </location>
</feature>
<dbReference type="EMBL" id="FOSP01000024">
    <property type="protein sequence ID" value="SFK98744.1"/>
    <property type="molecule type" value="Genomic_DNA"/>
</dbReference>
<reference evidence="5" key="1">
    <citation type="submission" date="2016-10" db="EMBL/GenBank/DDBJ databases">
        <authorList>
            <person name="Varghese N."/>
            <person name="Submissions S."/>
        </authorList>
    </citation>
    <scope>NUCLEOTIDE SEQUENCE [LARGE SCALE GENOMIC DNA]</scope>
    <source>
        <strain evidence="5">Nm69</strain>
    </source>
</reference>
<accession>A0A1I4DYV5</accession>
<dbReference type="Pfam" id="PF13649">
    <property type="entry name" value="Methyltransf_25"/>
    <property type="match status" value="1"/>
</dbReference>
<gene>
    <name evidence="4" type="ORF">SAMN05216302_102448</name>
</gene>
<dbReference type="GO" id="GO:0032259">
    <property type="term" value="P:methylation"/>
    <property type="evidence" value="ECO:0007669"/>
    <property type="project" value="UniProtKB-KW"/>
</dbReference>
<dbReference type="PANTHER" id="PTHR43861">
    <property type="entry name" value="TRANS-ACONITATE 2-METHYLTRANSFERASE-RELATED"/>
    <property type="match status" value="1"/>
</dbReference>
<dbReference type="SUPFAM" id="SSF53335">
    <property type="entry name" value="S-adenosyl-L-methionine-dependent methyltransferases"/>
    <property type="match status" value="1"/>
</dbReference>
<dbReference type="PANTHER" id="PTHR43861:SF1">
    <property type="entry name" value="TRANS-ACONITATE 2-METHYLTRANSFERASE"/>
    <property type="match status" value="1"/>
</dbReference>
<dbReference type="STRING" id="52441.SAMN05216302_102448"/>
<dbReference type="GO" id="GO:0008168">
    <property type="term" value="F:methyltransferase activity"/>
    <property type="evidence" value="ECO:0007669"/>
    <property type="project" value="UniProtKB-KW"/>
</dbReference>
<name>A0A1I4DYV5_9PROT</name>
<organism evidence="4 5">
    <name type="scientific">Nitrosomonas aestuarii</name>
    <dbReference type="NCBI Taxonomy" id="52441"/>
    <lineage>
        <taxon>Bacteria</taxon>
        <taxon>Pseudomonadati</taxon>
        <taxon>Pseudomonadota</taxon>
        <taxon>Betaproteobacteria</taxon>
        <taxon>Nitrosomonadales</taxon>
        <taxon>Nitrosomonadaceae</taxon>
        <taxon>Nitrosomonas</taxon>
    </lineage>
</organism>
<dbReference type="InterPro" id="IPR041698">
    <property type="entry name" value="Methyltransf_25"/>
</dbReference>
<dbReference type="AlphaFoldDB" id="A0A1I4DYV5"/>
<evidence type="ECO:0000256" key="1">
    <source>
        <dbReference type="ARBA" id="ARBA00022603"/>
    </source>
</evidence>
<keyword evidence="5" id="KW-1185">Reference proteome</keyword>